<reference evidence="1" key="1">
    <citation type="submission" date="2022-11" db="EMBL/GenBank/DDBJ databases">
        <authorList>
            <person name="Petersen C."/>
        </authorList>
    </citation>
    <scope>NUCLEOTIDE SEQUENCE</scope>
    <source>
        <strain evidence="1">IBT 22155</strain>
    </source>
</reference>
<dbReference type="RefSeq" id="XP_056519213.1">
    <property type="nucleotide sequence ID" value="XM_056669383.1"/>
</dbReference>
<proteinExistence type="predicted"/>
<evidence type="ECO:0000313" key="2">
    <source>
        <dbReference type="Proteomes" id="UP001149079"/>
    </source>
</evidence>
<comment type="caution">
    <text evidence="1">The sequence shown here is derived from an EMBL/GenBank/DDBJ whole genome shotgun (WGS) entry which is preliminary data.</text>
</comment>
<sequence length="59" mass="6864">MEQASENLDEKYLQMPDKRHQDLVNSLDELFQYVPNGEEAHDLPEYGPHHGLSMSFADF</sequence>
<keyword evidence="2" id="KW-1185">Reference proteome</keyword>
<dbReference type="Proteomes" id="UP001149079">
    <property type="component" value="Unassembled WGS sequence"/>
</dbReference>
<dbReference type="EMBL" id="JAPQKL010000006">
    <property type="protein sequence ID" value="KAJ5124814.1"/>
    <property type="molecule type" value="Genomic_DNA"/>
</dbReference>
<gene>
    <name evidence="1" type="ORF">N7515_008639</name>
</gene>
<accession>A0A9W9GNT5</accession>
<dbReference type="GeneID" id="81408553"/>
<reference evidence="1" key="2">
    <citation type="journal article" date="2023" name="IMA Fungus">
        <title>Comparative genomic study of the Penicillium genus elucidates a diverse pangenome and 15 lateral gene transfer events.</title>
        <authorList>
            <person name="Petersen C."/>
            <person name="Sorensen T."/>
            <person name="Nielsen M.R."/>
            <person name="Sondergaard T.E."/>
            <person name="Sorensen J.L."/>
            <person name="Fitzpatrick D.A."/>
            <person name="Frisvad J.C."/>
            <person name="Nielsen K.L."/>
        </authorList>
    </citation>
    <scope>NUCLEOTIDE SEQUENCE</scope>
    <source>
        <strain evidence="1">IBT 22155</strain>
    </source>
</reference>
<evidence type="ECO:0000313" key="1">
    <source>
        <dbReference type="EMBL" id="KAJ5124814.1"/>
    </source>
</evidence>
<name>A0A9W9GNT5_9EURO</name>
<protein>
    <submittedName>
        <fullName evidence="1">Uncharacterized protein</fullName>
    </submittedName>
</protein>
<dbReference type="AlphaFoldDB" id="A0A9W9GNT5"/>
<organism evidence="1 2">
    <name type="scientific">Penicillium bovifimosum</name>
    <dbReference type="NCBI Taxonomy" id="126998"/>
    <lineage>
        <taxon>Eukaryota</taxon>
        <taxon>Fungi</taxon>
        <taxon>Dikarya</taxon>
        <taxon>Ascomycota</taxon>
        <taxon>Pezizomycotina</taxon>
        <taxon>Eurotiomycetes</taxon>
        <taxon>Eurotiomycetidae</taxon>
        <taxon>Eurotiales</taxon>
        <taxon>Aspergillaceae</taxon>
        <taxon>Penicillium</taxon>
    </lineage>
</organism>